<dbReference type="InterPro" id="IPR016035">
    <property type="entry name" value="Acyl_Trfase/lysoPLipase"/>
</dbReference>
<dbReference type="InterPro" id="IPR014030">
    <property type="entry name" value="Ketoacyl_synth_N"/>
</dbReference>
<dbReference type="Pfam" id="PF00698">
    <property type="entry name" value="Acyl_transf_1"/>
    <property type="match status" value="1"/>
</dbReference>
<dbReference type="CDD" id="cd08953">
    <property type="entry name" value="KR_2_SDR_x"/>
    <property type="match status" value="1"/>
</dbReference>
<dbReference type="InterPro" id="IPR036736">
    <property type="entry name" value="ACP-like_sf"/>
</dbReference>
<dbReference type="SUPFAM" id="SSF52151">
    <property type="entry name" value="FabD/lysophospholipase-like"/>
    <property type="match status" value="1"/>
</dbReference>
<dbReference type="InterPro" id="IPR052568">
    <property type="entry name" value="PKS-FAS_Synthase"/>
</dbReference>
<evidence type="ECO:0000313" key="6">
    <source>
        <dbReference type="Proteomes" id="UP000779809"/>
    </source>
</evidence>
<keyword evidence="2" id="KW-0597">Phosphoprotein</keyword>
<dbReference type="SMART" id="SM00825">
    <property type="entry name" value="PKS_KS"/>
    <property type="match status" value="1"/>
</dbReference>
<dbReference type="Pfam" id="PF16197">
    <property type="entry name" value="KAsynt_C_assoc"/>
    <property type="match status" value="1"/>
</dbReference>
<dbReference type="InterPro" id="IPR057326">
    <property type="entry name" value="KR_dom"/>
</dbReference>
<dbReference type="Gene3D" id="3.40.366.10">
    <property type="entry name" value="Malonyl-Coenzyme A Acyl Carrier Protein, domain 2"/>
    <property type="match status" value="1"/>
</dbReference>
<dbReference type="Pfam" id="PF02801">
    <property type="entry name" value="Ketoacyl-synt_C"/>
    <property type="match status" value="1"/>
</dbReference>
<evidence type="ECO:0000256" key="3">
    <source>
        <dbReference type="ARBA" id="ARBA00022679"/>
    </source>
</evidence>
<evidence type="ECO:0000313" key="5">
    <source>
        <dbReference type="EMBL" id="MBI2677230.1"/>
    </source>
</evidence>
<dbReference type="PROSITE" id="PS52004">
    <property type="entry name" value="KS3_2"/>
    <property type="match status" value="1"/>
</dbReference>
<dbReference type="Gene3D" id="3.40.50.720">
    <property type="entry name" value="NAD(P)-binding Rossmann-like Domain"/>
    <property type="match status" value="1"/>
</dbReference>
<dbReference type="Proteomes" id="UP000779809">
    <property type="component" value="Unassembled WGS sequence"/>
</dbReference>
<dbReference type="SUPFAM" id="SSF47336">
    <property type="entry name" value="ACP-like"/>
    <property type="match status" value="1"/>
</dbReference>
<sequence length="2430" mass="256710">MRLFEIGVLPPAGSDGSMVLLAAGRAGELPFLDATAQTAADLRPAFELLSAVLGIRLGLRVDASSVVAALASLPAASRFELALISGADDIAAAVALLRARAQRVFCEVTSVREAEAAVAAGADGVVAKGNESGGRIGTETTFVLLQHLLARFELPTWAQGGIGPNGAAACIAAGATGIILCDQLALAPESDLAPAISAQITAMDGTETVAIGEALGCAFRVHRMRNAATVKRLQEVAATSCAAEFKRAVADALAGQEPPLVVGQDAAFAARLAEEHGDVAGILLAYRQRVADNLKLAAAAKPFAEGAPLAQTLGTRCPVVQGPMTRVSDVSAFADAVSRGGALPFLALALLREADVERLLRETAVLLAERPWGVGILAFVPAELRQEQLRAVLKLRPKFALLAGGRPDQAQALEANGIATFIHAPSARLLEMFLRDGSRRFVFEGRECGGHVGPLSSLVLWESVLQALIEHQRATGAKQSIEVLFAGGIHDARSAAMVAALAAPAAALNVQLGVLMGTAYLFTREAVTTGAIVPGFQEEAVACGETVLLDAEGGHAIRCAPSAYAEEFKALKNTLLRSRVPAEEARKKLEEVNVGRLRMASKGLTRESSASPKLVEVDRERQKQEGMYMMGQVAALRHDLCTIDDLHADVCAGSTARLTAIAERMQPARAQVTNNQEPIAVVGLSCILPGSPQVEDLWQTIVSLRDTVTEVPAKRFSTRTFYDPNPAAPDRIVSKWGGFIEPVAFDPLDYGIPPASLQSVEPMHLLMLECVKDLFEASGYRGRPLPRERTGIVIGTGGASWDLSMAYQTRIAVEHFLEQAGDVEAGARDQVLRGLRRLLPAMTEDSFPGILGNVMAGRIANRFDLGGPNYTVDAACAASLGALDTAMHELRSGATDVMIAGGAEGAQNIYTFLLFSKTHALSAKGKCRPFDAAADGIAISEGVASVLLKRLSDAERDGDRIYGVIRGIGAASDGRDKSLTCPSVNGQRRAVERAYENAGVSPATVSLVEAHGTGTVVGDRTELETLRTVFEAAGALPQTCALGSLKSQIGHTKNVAGVAGLIKAILGLHYSTLPPTLVGEPLPAVRNRALPFYLNTRPRPWLRNAEHPRRAGVSAFGFGGTNFHTVLEEAPAQGRASARRNVELFAFRAAKREDLAQKVEQLGAKLAAAPDATLAEIAAALDREAVRATGEHRLAIVAATEPELKQRVAAAVEALRAGKALPPSGPIGYGEGALPGSIAFLFPGQGSQYLNMLAPLAMAFPAVREHVENADRALRGVLPSSLASAIYPPPAYSDAEEQEQRATLRQTWYAQPALGVAGHAMHSLLHEFGLEPAMVAGHSYGEYVALCAAGVFGYEQLIRLSEVRGRLVQSTQGRDAVAMVAVQASEAGLRPLLAQAAGVSLAGINAPKQTIIGGATDAVTTFLPQLDAAGIGYTRLAMNAGFHIAEARPAAARLQAELEQVALAAPRLPVYSNFSAGAYSADASAMRGLLVEQLTRPVRFQQEIEAMYAAGARVFVEAGPGRVLSGLVRQILSDPNVVVVATNGGADSDAYADLVTALARLYVIGANVRLERLAAGRDVRLRKLDTLLRPALPLPATTWMIDGGSAHPLHVPARKPQASLVTNEPMVYKNDARNIPLAVPAPAPATAFAPSATPASAPLVSGAPPAPTGDATLDMMAAFQATMRSFLDYQARAQQQRTELMTRFLETQRAVFEAIATGSAAPNARPAAVPPVPSLPSVVGAAASAMPVATKVAPGAAPAAAPATVSAAPAPRSAAPLDIQEVLLTLVSERTGYPVEMLDLDYNMEADLGIDSIKRTEIFGGLRETLDLKGDAYEKEEYFLSIARLRTLREVLGWLDQQLADCANAAPAAHAAAAIAPQAAVLESPAVTQPPQAEDGPVRRYVLRAVAAAASGEKRAIPDEQVIILTEDDQGHVLELASAARALGRTVAVVRHAKKFRTLGPGHYEADLLSRDSVKELRESIARHHGPVTAICHLLPLSCAKLATEEQCLEVKSLFLLASAFARDLRAAKGTLIAVTGMGGSFGVEQMPADVRAGQMSIPGFLKSIAHEWPEVFIKSVDVNANDGALLLPHLLAAVESADRTVEVGYTAAGRSILELAASDIARTGKPGVELDAKSVVLITGGARGITAAVAQEFAARYRCTLVLAGRTPEPQEEDAETRDVTSAAELKRILAERRKRRGEPVTPASLETQYRALIHAREIRGTLEHIRQTGARCEYHSLDVRDTLALERLVAATYQRFGKIDGVVHGAGIVEDTMLVTKSMDSFDRVFDTKVQPALALVRSLRPDSLRFLVFFSSLAARTGYAGGCDYSAANEALNKLARKLDRAWPARVVAIGWGPWAEVGIAARYPDQLLSERGLAYFSTRTGCERFFEELLYGPKGEAEVVIYAAKRDAKQISGGALGLAKAAHGSA</sequence>
<dbReference type="InterPro" id="IPR014031">
    <property type="entry name" value="Ketoacyl_synth_C"/>
</dbReference>
<keyword evidence="1" id="KW-0596">Phosphopantetheine</keyword>
<dbReference type="InterPro" id="IPR020841">
    <property type="entry name" value="PKS_Beta-ketoAc_synthase_dom"/>
</dbReference>
<dbReference type="InterPro" id="IPR001227">
    <property type="entry name" value="Ac_transferase_dom_sf"/>
</dbReference>
<dbReference type="Pfam" id="PF00550">
    <property type="entry name" value="PP-binding"/>
    <property type="match status" value="1"/>
</dbReference>
<accession>A0A932EPP5</accession>
<comment type="caution">
    <text evidence="5">The sequence shown here is derived from an EMBL/GenBank/DDBJ whole genome shotgun (WGS) entry which is preliminary data.</text>
</comment>
<dbReference type="GO" id="GO:0004315">
    <property type="term" value="F:3-oxoacyl-[acyl-carrier-protein] synthase activity"/>
    <property type="evidence" value="ECO:0007669"/>
    <property type="project" value="InterPro"/>
</dbReference>
<dbReference type="PANTHER" id="PTHR43074:SF1">
    <property type="entry name" value="BETA-KETOACYL SYNTHASE FAMILY PROTEIN-RELATED"/>
    <property type="match status" value="1"/>
</dbReference>
<reference evidence="5" key="1">
    <citation type="submission" date="2020-07" db="EMBL/GenBank/DDBJ databases">
        <title>Huge and variable diversity of episymbiotic CPR bacteria and DPANN archaea in groundwater ecosystems.</title>
        <authorList>
            <person name="He C.Y."/>
            <person name="Keren R."/>
            <person name="Whittaker M."/>
            <person name="Farag I.F."/>
            <person name="Doudna J."/>
            <person name="Cate J.H.D."/>
            <person name="Banfield J.F."/>
        </authorList>
    </citation>
    <scope>NUCLEOTIDE SEQUENCE</scope>
    <source>
        <strain evidence="5">NC_groundwater_580_Pr5_B-0.1um_64_19</strain>
    </source>
</reference>
<dbReference type="CDD" id="cd00833">
    <property type="entry name" value="PKS"/>
    <property type="match status" value="1"/>
</dbReference>
<keyword evidence="3" id="KW-0808">Transferase</keyword>
<dbReference type="Gene3D" id="1.10.1200.10">
    <property type="entry name" value="ACP-like"/>
    <property type="match status" value="1"/>
</dbReference>
<gene>
    <name evidence="5" type="ORF">HYX28_00450</name>
</gene>
<proteinExistence type="predicted"/>
<evidence type="ECO:0000256" key="1">
    <source>
        <dbReference type="ARBA" id="ARBA00022450"/>
    </source>
</evidence>
<dbReference type="EMBL" id="JACPNR010000002">
    <property type="protein sequence ID" value="MBI2677230.1"/>
    <property type="molecule type" value="Genomic_DNA"/>
</dbReference>
<dbReference type="Pfam" id="PF08659">
    <property type="entry name" value="KR"/>
    <property type="match status" value="1"/>
</dbReference>
<evidence type="ECO:0000259" key="4">
    <source>
        <dbReference type="PROSITE" id="PS52004"/>
    </source>
</evidence>
<dbReference type="InterPro" id="IPR009081">
    <property type="entry name" value="PP-bd_ACP"/>
</dbReference>
<dbReference type="InterPro" id="IPR016036">
    <property type="entry name" value="Malonyl_transacylase_ACP-bd"/>
</dbReference>
<dbReference type="InterPro" id="IPR036291">
    <property type="entry name" value="NAD(P)-bd_dom_sf"/>
</dbReference>
<dbReference type="Gene3D" id="3.30.70.250">
    <property type="entry name" value="Malonyl-CoA ACP transacylase, ACP-binding"/>
    <property type="match status" value="1"/>
</dbReference>
<dbReference type="SMART" id="SM00827">
    <property type="entry name" value="PKS_AT"/>
    <property type="match status" value="1"/>
</dbReference>
<dbReference type="SUPFAM" id="SSF51735">
    <property type="entry name" value="NAD(P)-binding Rossmann-fold domains"/>
    <property type="match status" value="2"/>
</dbReference>
<dbReference type="SMART" id="SM00822">
    <property type="entry name" value="PKS_KR"/>
    <property type="match status" value="1"/>
</dbReference>
<dbReference type="Gene3D" id="3.20.20.70">
    <property type="entry name" value="Aldolase class I"/>
    <property type="match status" value="2"/>
</dbReference>
<dbReference type="Gene3D" id="3.40.47.10">
    <property type="match status" value="1"/>
</dbReference>
<name>A0A932EPP5_9BACT</name>
<dbReference type="GO" id="GO:0006633">
    <property type="term" value="P:fatty acid biosynthetic process"/>
    <property type="evidence" value="ECO:0007669"/>
    <property type="project" value="InterPro"/>
</dbReference>
<dbReference type="Pfam" id="PF00109">
    <property type="entry name" value="ketoacyl-synt"/>
    <property type="match status" value="1"/>
</dbReference>
<dbReference type="InterPro" id="IPR018201">
    <property type="entry name" value="Ketoacyl_synth_AS"/>
</dbReference>
<dbReference type="InterPro" id="IPR013968">
    <property type="entry name" value="PKS_KR"/>
</dbReference>
<dbReference type="InterPro" id="IPR014043">
    <property type="entry name" value="Acyl_transferase_dom"/>
</dbReference>
<dbReference type="InterPro" id="IPR032821">
    <property type="entry name" value="PKS_assoc"/>
</dbReference>
<dbReference type="InterPro" id="IPR013785">
    <property type="entry name" value="Aldolase_TIM"/>
</dbReference>
<dbReference type="Pfam" id="PF03060">
    <property type="entry name" value="NMO"/>
    <property type="match status" value="2"/>
</dbReference>
<dbReference type="InterPro" id="IPR016039">
    <property type="entry name" value="Thiolase-like"/>
</dbReference>
<dbReference type="PANTHER" id="PTHR43074">
    <property type="entry name" value="OMEGA-3 POLYUNSATURATED FATTY ACID SYNTHASE PFAB-RELATED"/>
    <property type="match status" value="1"/>
</dbReference>
<protein>
    <submittedName>
        <fullName evidence="5">SDR family NAD(P)-dependent oxidoreductase</fullName>
    </submittedName>
</protein>
<evidence type="ECO:0000256" key="2">
    <source>
        <dbReference type="ARBA" id="ARBA00022553"/>
    </source>
</evidence>
<organism evidence="5 6">
    <name type="scientific">Candidatus Korobacter versatilis</name>
    <dbReference type="NCBI Taxonomy" id="658062"/>
    <lineage>
        <taxon>Bacteria</taxon>
        <taxon>Pseudomonadati</taxon>
        <taxon>Acidobacteriota</taxon>
        <taxon>Terriglobia</taxon>
        <taxon>Terriglobales</taxon>
        <taxon>Candidatus Korobacteraceae</taxon>
        <taxon>Candidatus Korobacter</taxon>
    </lineage>
</organism>
<dbReference type="SUPFAM" id="SSF51412">
    <property type="entry name" value="Inosine monophosphate dehydrogenase (IMPDH)"/>
    <property type="match status" value="2"/>
</dbReference>
<dbReference type="PROSITE" id="PS00606">
    <property type="entry name" value="KS3_1"/>
    <property type="match status" value="1"/>
</dbReference>
<dbReference type="SUPFAM" id="SSF53901">
    <property type="entry name" value="Thiolase-like"/>
    <property type="match status" value="1"/>
</dbReference>
<dbReference type="SUPFAM" id="SSF55048">
    <property type="entry name" value="Probable ACP-binding domain of malonyl-CoA ACP transacylase"/>
    <property type="match status" value="1"/>
</dbReference>
<feature type="domain" description="Ketosynthase family 3 (KS3)" evidence="4">
    <location>
        <begin position="676"/>
        <end position="1129"/>
    </location>
</feature>